<organism evidence="1 2">
    <name type="scientific">Brevibacillus parabrevis</name>
    <dbReference type="NCBI Taxonomy" id="54914"/>
    <lineage>
        <taxon>Bacteria</taxon>
        <taxon>Bacillati</taxon>
        <taxon>Bacillota</taxon>
        <taxon>Bacilli</taxon>
        <taxon>Bacillales</taxon>
        <taxon>Paenibacillaceae</taxon>
        <taxon>Brevibacillus</taxon>
    </lineage>
</organism>
<reference evidence="1 2" key="1">
    <citation type="submission" date="2019-06" db="EMBL/GenBank/DDBJ databases">
        <title>Whole genome shotgun sequence of Brevibacillus parabrevis NBRC 12334.</title>
        <authorList>
            <person name="Hosoyama A."/>
            <person name="Uohara A."/>
            <person name="Ohji S."/>
            <person name="Ichikawa N."/>
        </authorList>
    </citation>
    <scope>NUCLEOTIDE SEQUENCE [LARGE SCALE GENOMIC DNA]</scope>
    <source>
        <strain evidence="1 2">NBRC 12334</strain>
    </source>
</reference>
<protein>
    <submittedName>
        <fullName evidence="1">Uncharacterized protein</fullName>
    </submittedName>
</protein>
<evidence type="ECO:0000313" key="2">
    <source>
        <dbReference type="Proteomes" id="UP000316882"/>
    </source>
</evidence>
<name>A0A4Y3PAA2_BREPA</name>
<dbReference type="Proteomes" id="UP000316882">
    <property type="component" value="Unassembled WGS sequence"/>
</dbReference>
<dbReference type="AlphaFoldDB" id="A0A4Y3PAA2"/>
<sequence length="76" mass="7982">MAGSYTYNDANGDLQGVSTFKWYADDVVIPGATAIAYTLTPGELNKKIRFEVTPVALTGTLTGQAVKSAETIAVTP</sequence>
<dbReference type="EMBL" id="BJMH01000003">
    <property type="protein sequence ID" value="GEB31352.1"/>
    <property type="molecule type" value="Genomic_DNA"/>
</dbReference>
<accession>A0A4Y3PAA2</accession>
<gene>
    <name evidence="1" type="ORF">BPA01_09320</name>
</gene>
<keyword evidence="2" id="KW-1185">Reference proteome</keyword>
<evidence type="ECO:0000313" key="1">
    <source>
        <dbReference type="EMBL" id="GEB31352.1"/>
    </source>
</evidence>
<dbReference type="RefSeq" id="WP_141254113.1">
    <property type="nucleotide sequence ID" value="NZ_BJMH01000003.1"/>
</dbReference>
<dbReference type="Gene3D" id="2.60.40.2700">
    <property type="match status" value="1"/>
</dbReference>
<comment type="caution">
    <text evidence="1">The sequence shown here is derived from an EMBL/GenBank/DDBJ whole genome shotgun (WGS) entry which is preliminary data.</text>
</comment>
<proteinExistence type="predicted"/>